<evidence type="ECO:0000313" key="3">
    <source>
        <dbReference type="Proteomes" id="UP000479710"/>
    </source>
</evidence>
<accession>A0A6G1F211</accession>
<gene>
    <name evidence="2" type="ORF">E2562_036382</name>
</gene>
<dbReference type="EMBL" id="SPHZ02000002">
    <property type="protein sequence ID" value="KAF0930875.1"/>
    <property type="molecule type" value="Genomic_DNA"/>
</dbReference>
<sequence>MATTGRGGRRRIRGCSPVASEVHDADGGLRPSSDGRRWDDVGVWAAAAAARGGAGRGSRWGKTEGGLVGCSPATACWGRGGDVGGVLWWDR</sequence>
<comment type="caution">
    <text evidence="2">The sequence shown here is derived from an EMBL/GenBank/DDBJ whole genome shotgun (WGS) entry which is preliminary data.</text>
</comment>
<organism evidence="2 3">
    <name type="scientific">Oryza meyeriana var. granulata</name>
    <dbReference type="NCBI Taxonomy" id="110450"/>
    <lineage>
        <taxon>Eukaryota</taxon>
        <taxon>Viridiplantae</taxon>
        <taxon>Streptophyta</taxon>
        <taxon>Embryophyta</taxon>
        <taxon>Tracheophyta</taxon>
        <taxon>Spermatophyta</taxon>
        <taxon>Magnoliopsida</taxon>
        <taxon>Liliopsida</taxon>
        <taxon>Poales</taxon>
        <taxon>Poaceae</taxon>
        <taxon>BOP clade</taxon>
        <taxon>Oryzoideae</taxon>
        <taxon>Oryzeae</taxon>
        <taxon>Oryzinae</taxon>
        <taxon>Oryza</taxon>
        <taxon>Oryza meyeriana</taxon>
    </lineage>
</organism>
<keyword evidence="3" id="KW-1185">Reference proteome</keyword>
<proteinExistence type="predicted"/>
<evidence type="ECO:0000256" key="1">
    <source>
        <dbReference type="SAM" id="MobiDB-lite"/>
    </source>
</evidence>
<evidence type="ECO:0000313" key="2">
    <source>
        <dbReference type="EMBL" id="KAF0930875.1"/>
    </source>
</evidence>
<dbReference type="AlphaFoldDB" id="A0A6G1F211"/>
<feature type="compositionally biased region" description="Basic and acidic residues" evidence="1">
    <location>
        <begin position="21"/>
        <end position="35"/>
    </location>
</feature>
<reference evidence="2 3" key="1">
    <citation type="submission" date="2019-11" db="EMBL/GenBank/DDBJ databases">
        <title>Whole genome sequence of Oryza granulata.</title>
        <authorList>
            <person name="Li W."/>
        </authorList>
    </citation>
    <scope>NUCLEOTIDE SEQUENCE [LARGE SCALE GENOMIC DNA]</scope>
    <source>
        <strain evidence="3">cv. Menghai</strain>
        <tissue evidence="2">Leaf</tissue>
    </source>
</reference>
<dbReference type="Proteomes" id="UP000479710">
    <property type="component" value="Unassembled WGS sequence"/>
</dbReference>
<protein>
    <submittedName>
        <fullName evidence="2">Uncharacterized protein</fullName>
    </submittedName>
</protein>
<name>A0A6G1F211_9ORYZ</name>
<feature type="region of interest" description="Disordered" evidence="1">
    <location>
        <begin position="1"/>
        <end position="35"/>
    </location>
</feature>